<dbReference type="OrthoDB" id="2125658at2759"/>
<dbReference type="GO" id="GO:0051011">
    <property type="term" value="F:microtubule minus-end binding"/>
    <property type="evidence" value="ECO:0007669"/>
    <property type="project" value="TreeGrafter"/>
</dbReference>
<feature type="compositionally biased region" description="Polar residues" evidence="8">
    <location>
        <begin position="431"/>
        <end position="445"/>
    </location>
</feature>
<evidence type="ECO:0000313" key="11">
    <source>
        <dbReference type="EnsemblMetazoa" id="XP_016976490.1"/>
    </source>
</evidence>
<feature type="compositionally biased region" description="Basic residues" evidence="8">
    <location>
        <begin position="1399"/>
        <end position="1410"/>
    </location>
</feature>
<dbReference type="Pfam" id="PF11971">
    <property type="entry name" value="CAMSAP_CH"/>
    <property type="match status" value="1"/>
</dbReference>
<proteinExistence type="inferred from homology"/>
<feature type="compositionally biased region" description="Basic and acidic residues" evidence="8">
    <location>
        <begin position="1359"/>
        <end position="1384"/>
    </location>
</feature>
<protein>
    <submittedName>
        <fullName evidence="13">Patronin isoform X34</fullName>
    </submittedName>
</protein>
<feature type="compositionally biased region" description="Basic and acidic residues" evidence="8">
    <location>
        <begin position="403"/>
        <end position="418"/>
    </location>
</feature>
<comment type="subcellular location">
    <subcellularLocation>
        <location evidence="1">Cytoplasm</location>
        <location evidence="1">Cytoskeleton</location>
    </subcellularLocation>
</comment>
<evidence type="ECO:0000256" key="7">
    <source>
        <dbReference type="SAM" id="Coils"/>
    </source>
</evidence>
<feature type="compositionally biased region" description="Basic and acidic residues" evidence="8">
    <location>
        <begin position="1486"/>
        <end position="1495"/>
    </location>
</feature>
<feature type="domain" description="Calponin-homology (CH)" evidence="9">
    <location>
        <begin position="156"/>
        <end position="288"/>
    </location>
</feature>
<dbReference type="GO" id="GO:0036449">
    <property type="term" value="C:microtubule minus-end"/>
    <property type="evidence" value="ECO:0007669"/>
    <property type="project" value="TreeGrafter"/>
</dbReference>
<sequence length="1666" mass="187666">MDVETQEIRQARQRASVKWLLSKAFNNRVPDNLKEPFYRDHENQERLKPQIIVELGNATLYCQTLSNLYSDPNYQSMNHWSIIQTLARKGVPVAESSDMPITETVLIQTNPLRINAHMSVIESLMVLYAKEISSGDRVMAAIRRISGNNYQAPPGQSYEQALLGWISHACAALKKRIIKEVDAGLPDDNGSRLQTPDIPPVRDFQDLCDGICLALLISYYCPKVVPWTSVRINYLPAVEDSIHNILLVCNFSQKHLPYSVFHMTPEDVTYMRGSMKLNLVVLLTDLFNLFEIHPAKCVCYPGMDGQVPHSNSFGGGLNRRSTPPNEYQTVQSNNFDGNHAEAFVVHKSRGITTLASMHSQQQQLHQQQQQQQQYHQQAPQQHPSQSQLQIQQQEPLVPARLRQAKEKTNVESKADERGRRSRRNSSSEDSQLTIENFGGSQDQLNTLGRYERDRERKLSNTSVGGFPVEPAVAVRSSIADARGTLQLGYDTDSGSEKQDRETEKYSMRRQVSVDNVPTVSSHNLSNAGSPLPMARHKQHSSDKDYSSNSNSGMMPEAYNDTRSTSGYDPESTPVRKSSTSSMPASPAAWQLDVGDDDMRSLENASKLSTIRMKLEEKRRRIEQDKRKIEMALLRHQEKEDLESCPDVMKWETMSNESKRTPDMDPVDLDKYQQSIAIMNMNLQDIQQDIHRLATQQSQMQAQHLQAQQLMQAQQIANMLNQQQTYGSQQHLADHHYQQSRPVQQSFGSSPHLPQAYNAPVSAYSSRPPSRDPYQQQLQHQQQQPMAMPQPMQYVNEHGQYMSPPQPAHYMQQQPQQQPQSIYSDNGAAYNHSNHSPYGGAPPQYRNSVVYDDYGQPTNHFYLHESSPQPQPHPHPQRRTWAHSAAAAAYEQQQQIQPPLVDVNAWQTQQHQKQKQTWMNRPPSSAGAPSPGSFVLHQNGGGGGGGGVGGGELQHLFQVQASPQHAQRQVGGSNGVQRQQSLTNLRDNRSPKAPQPMGMPMGMPMQHEDMMAPQSICFIGDEEDVDELERNIIESMQSTRISDFVHQQQQQHQQQLQQQQRLQGHSGRGSSSEDYDSGEIISNKLNITSGNLTYRIPSPSRPSIQANSFQDPRAMAAASGGEDQPPEKGFYISFDDEQPKRPKPPLRAKRSPKKETPPGSRDSVDNQATLKRESLSQLHNNNNNIGFGGEDVNSKTVTRHSIHGLNNSNSVKSPGNATYNKYTDEPPIQLRQLAVSGAVSPTGHERRHLEDVTNQPPQQLQQPMSPTRLQQNSNNAEAAKNKALVIGADTANLDPDSVDEMERRKEKIMLLSLQRRQQQEEAKARKEIESSQKREKEREKEEERSRKKEEQMARRAAILEQHRLKKAIEEAEREGKTLDRPDLHVKLQPHSSTSTTPRLRQQRTTRPRPKTIHVDDASVDISEASSISSRGKKGSSSNLTGYGQLSSNSMKRDYYRGSQDSLTVKESPDDYPSTSSTPIGRRGSYKTSREPAGVERGRTLSRISVAKGSTLNFRGRKSNSLMNLCGPKLYKQPAAKSNRGIILNAVEYCVFPGVVNREAKQKVLEKIARSEAKHFLVLFRDAGCQFRALYSYQPETDQVTKLYGTGPSQVDEVMFDKFFKYNSGGKCFSQVHTKHLTVTIDAFTIHNSLWQGKRVQLPSKKDMALVI</sequence>
<feature type="compositionally biased region" description="Low complexity" evidence="8">
    <location>
        <begin position="994"/>
        <end position="1004"/>
    </location>
</feature>
<dbReference type="SUPFAM" id="SSF50346">
    <property type="entry name" value="PRC-barrel domain"/>
    <property type="match status" value="1"/>
</dbReference>
<dbReference type="PROSITE" id="PS50021">
    <property type="entry name" value="CH"/>
    <property type="match status" value="1"/>
</dbReference>
<dbReference type="Pfam" id="PF17095">
    <property type="entry name" value="CAMSAP_CC1"/>
    <property type="match status" value="1"/>
</dbReference>
<feature type="region of interest" description="Disordered" evidence="8">
    <location>
        <begin position="1042"/>
        <end position="1166"/>
    </location>
</feature>
<evidence type="ECO:0000259" key="9">
    <source>
        <dbReference type="PROSITE" id="PS50021"/>
    </source>
</evidence>
<feature type="coiled-coil region" evidence="7">
    <location>
        <begin position="668"/>
        <end position="702"/>
    </location>
</feature>
<feature type="coiled-coil region" evidence="7">
    <location>
        <begin position="604"/>
        <end position="638"/>
    </location>
</feature>
<feature type="region of interest" description="Disordered" evidence="8">
    <location>
        <begin position="910"/>
        <end position="1005"/>
    </location>
</feature>
<dbReference type="InterPro" id="IPR001715">
    <property type="entry name" value="CH_dom"/>
</dbReference>
<reference evidence="13" key="2">
    <citation type="submission" date="2025-04" db="UniProtKB">
        <authorList>
            <consortium name="RefSeq"/>
        </authorList>
    </citation>
    <scope>IDENTIFICATION</scope>
</reference>
<dbReference type="InterPro" id="IPR011033">
    <property type="entry name" value="PRC_barrel-like_sf"/>
</dbReference>
<keyword evidence="5" id="KW-0206">Cytoskeleton</keyword>
<dbReference type="GeneID" id="108042622"/>
<feature type="compositionally biased region" description="Basic and acidic residues" evidence="8">
    <location>
        <begin position="1316"/>
        <end position="1352"/>
    </location>
</feature>
<evidence type="ECO:0000313" key="12">
    <source>
        <dbReference type="Proteomes" id="UP001652680"/>
    </source>
</evidence>
<evidence type="ECO:0000259" key="10">
    <source>
        <dbReference type="PROSITE" id="PS51508"/>
    </source>
</evidence>
<evidence type="ECO:0000256" key="1">
    <source>
        <dbReference type="ARBA" id="ARBA00004245"/>
    </source>
</evidence>
<keyword evidence="3 6" id="KW-0493">Microtubule</keyword>
<evidence type="ECO:0000256" key="8">
    <source>
        <dbReference type="SAM" id="MobiDB-lite"/>
    </source>
</evidence>
<dbReference type="Proteomes" id="UP001652680">
    <property type="component" value="Unassembled WGS sequence"/>
</dbReference>
<dbReference type="Pfam" id="PF25532">
    <property type="entry name" value="CH_CAMSAP2_N"/>
    <property type="match status" value="1"/>
</dbReference>
<feature type="domain" description="CKK" evidence="10">
    <location>
        <begin position="1525"/>
        <end position="1659"/>
    </location>
</feature>
<accession>A0A6P4EED3</accession>
<feature type="compositionally biased region" description="Gly residues" evidence="8">
    <location>
        <begin position="938"/>
        <end position="951"/>
    </location>
</feature>
<feature type="compositionally biased region" description="Polar residues" evidence="8">
    <location>
        <begin position="1437"/>
        <end position="1448"/>
    </location>
</feature>
<feature type="region of interest" description="Disordered" evidence="8">
    <location>
        <begin position="1201"/>
        <end position="1222"/>
    </location>
</feature>
<comment type="domain">
    <text evidence="6">The CKK domain binds microtubules.</text>
</comment>
<feature type="compositionally biased region" description="Polar residues" evidence="8">
    <location>
        <begin position="1203"/>
        <end position="1220"/>
    </location>
</feature>
<feature type="compositionally biased region" description="Low complexity" evidence="8">
    <location>
        <begin position="807"/>
        <end position="819"/>
    </location>
</feature>
<feature type="compositionally biased region" description="Polar residues" evidence="8">
    <location>
        <begin position="1082"/>
        <end position="1091"/>
    </location>
</feature>
<feature type="compositionally biased region" description="Low complexity" evidence="8">
    <location>
        <begin position="774"/>
        <end position="792"/>
    </location>
</feature>
<dbReference type="InterPro" id="IPR014797">
    <property type="entry name" value="CKK_CAMSAP"/>
</dbReference>
<reference evidence="11" key="3">
    <citation type="submission" date="2025-05" db="UniProtKB">
        <authorList>
            <consortium name="EnsemblMetazoa"/>
        </authorList>
    </citation>
    <scope>IDENTIFICATION</scope>
</reference>
<dbReference type="SUPFAM" id="SSF47576">
    <property type="entry name" value="Calponin-homology domain, CH-domain"/>
    <property type="match status" value="1"/>
</dbReference>
<name>A0A6P4EED3_DRORH</name>
<feature type="compositionally biased region" description="Polar residues" evidence="8">
    <location>
        <begin position="956"/>
        <end position="984"/>
    </location>
</feature>
<feature type="compositionally biased region" description="Low complexity" evidence="8">
    <location>
        <begin position="359"/>
        <end position="396"/>
    </location>
</feature>
<dbReference type="CTD" id="36978"/>
<feature type="compositionally biased region" description="Basic and acidic residues" evidence="8">
    <location>
        <begin position="494"/>
        <end position="506"/>
    </location>
</feature>
<feature type="compositionally biased region" description="Polar residues" evidence="8">
    <location>
        <begin position="1100"/>
        <end position="1109"/>
    </location>
</feature>
<organism evidence="13">
    <name type="scientific">Drosophila rhopaloa</name>
    <name type="common">Fruit fly</name>
    <dbReference type="NCBI Taxonomy" id="1041015"/>
    <lineage>
        <taxon>Eukaryota</taxon>
        <taxon>Metazoa</taxon>
        <taxon>Ecdysozoa</taxon>
        <taxon>Arthropoda</taxon>
        <taxon>Hexapoda</taxon>
        <taxon>Insecta</taxon>
        <taxon>Pterygota</taxon>
        <taxon>Neoptera</taxon>
        <taxon>Endopterygota</taxon>
        <taxon>Diptera</taxon>
        <taxon>Brachycera</taxon>
        <taxon>Muscomorpha</taxon>
        <taxon>Ephydroidea</taxon>
        <taxon>Drosophilidae</taxon>
        <taxon>Drosophila</taxon>
        <taxon>Sophophora</taxon>
    </lineage>
</organism>
<dbReference type="InterPro" id="IPR032940">
    <property type="entry name" value="CAMSAP"/>
</dbReference>
<keyword evidence="4 7" id="KW-0175">Coiled coil</keyword>
<dbReference type="Pfam" id="PF08683">
    <property type="entry name" value="CAMSAP_CKK"/>
    <property type="match status" value="1"/>
</dbReference>
<dbReference type="FunFam" id="3.10.20.360:FF:000002">
    <property type="entry name" value="Patronin, isoform M"/>
    <property type="match status" value="1"/>
</dbReference>
<dbReference type="GO" id="GO:0005516">
    <property type="term" value="F:calmodulin binding"/>
    <property type="evidence" value="ECO:0007669"/>
    <property type="project" value="InterPro"/>
</dbReference>
<dbReference type="InterPro" id="IPR058042">
    <property type="entry name" value="CAMSAP_N"/>
</dbReference>
<dbReference type="RefSeq" id="XP_016976490.1">
    <property type="nucleotide sequence ID" value="XM_017121001.1"/>
</dbReference>
<feature type="compositionally biased region" description="Polar residues" evidence="8">
    <location>
        <begin position="512"/>
        <end position="528"/>
    </location>
</feature>
<evidence type="ECO:0000256" key="2">
    <source>
        <dbReference type="ARBA" id="ARBA00022490"/>
    </source>
</evidence>
<feature type="compositionally biased region" description="Low complexity" evidence="8">
    <location>
        <begin position="577"/>
        <end position="588"/>
    </location>
</feature>
<feature type="compositionally biased region" description="Low complexity" evidence="8">
    <location>
        <begin position="1418"/>
        <end position="1436"/>
    </location>
</feature>
<reference evidence="12" key="1">
    <citation type="journal article" date="2021" name="Elife">
        <title>Highly contiguous assemblies of 101 drosophilid genomes.</title>
        <authorList>
            <person name="Kim B.Y."/>
            <person name="Wang J.R."/>
            <person name="Miller D.E."/>
            <person name="Barmina O."/>
            <person name="Delaney E."/>
            <person name="Thompson A."/>
            <person name="Comeault A.A."/>
            <person name="Peede D."/>
            <person name="D'Agostino E.R."/>
            <person name="Pelaez J."/>
            <person name="Aguilar J.M."/>
            <person name="Haji D."/>
            <person name="Matsunaga T."/>
            <person name="Armstrong E.E."/>
            <person name="Zych M."/>
            <person name="Ogawa Y."/>
            <person name="Stamenkovic-Radak M."/>
            <person name="Jelic M."/>
            <person name="Veselinovic M.S."/>
            <person name="Tanaskovic M."/>
            <person name="Eric P."/>
            <person name="Gao J.J."/>
            <person name="Katoh T.K."/>
            <person name="Toda M.J."/>
            <person name="Watabe H."/>
            <person name="Watada M."/>
            <person name="Davis J.S."/>
            <person name="Moyle L.C."/>
            <person name="Manoli G."/>
            <person name="Bertolini E."/>
            <person name="Kostal V."/>
            <person name="Hawley R.S."/>
            <person name="Takahashi A."/>
            <person name="Jones C.D."/>
            <person name="Price D.K."/>
            <person name="Whiteman N."/>
            <person name="Kopp A."/>
            <person name="Matute D.R."/>
            <person name="Petrov D.A."/>
        </authorList>
    </citation>
    <scope>NUCLEOTIDE SEQUENCE [LARGE SCALE GENOMIC DNA]</scope>
</reference>
<dbReference type="Gene3D" id="3.10.20.360">
    <property type="entry name" value="CKK domain"/>
    <property type="match status" value="1"/>
</dbReference>
<feature type="region of interest" description="Disordered" evidence="8">
    <location>
        <begin position="1237"/>
        <end position="1275"/>
    </location>
</feature>
<keyword evidence="2" id="KW-0963">Cytoplasm</keyword>
<evidence type="ECO:0000256" key="5">
    <source>
        <dbReference type="ARBA" id="ARBA00023212"/>
    </source>
</evidence>
<dbReference type="PANTHER" id="PTHR21595:SF0">
    <property type="entry name" value="PATRONIN"/>
    <property type="match status" value="1"/>
</dbReference>
<feature type="compositionally biased region" description="Low complexity" evidence="8">
    <location>
        <begin position="1045"/>
        <end position="1069"/>
    </location>
</feature>
<evidence type="ECO:0000256" key="6">
    <source>
        <dbReference type="PROSITE-ProRule" id="PRU00841"/>
    </source>
</evidence>
<dbReference type="SMART" id="SM01051">
    <property type="entry name" value="CAMSAP_CKK"/>
    <property type="match status" value="1"/>
</dbReference>
<feature type="compositionally biased region" description="Polar residues" evidence="8">
    <location>
        <begin position="738"/>
        <end position="748"/>
    </location>
</feature>
<feature type="compositionally biased region" description="Low complexity" evidence="8">
    <location>
        <begin position="910"/>
        <end position="932"/>
    </location>
</feature>
<feature type="region of interest" description="Disordered" evidence="8">
    <location>
        <begin position="356"/>
        <end position="445"/>
    </location>
</feature>
<dbReference type="GO" id="GO:0031122">
    <property type="term" value="P:cytoplasmic microtubule organization"/>
    <property type="evidence" value="ECO:0007669"/>
    <property type="project" value="TreeGrafter"/>
</dbReference>
<feature type="region of interest" description="Disordered" evidence="8">
    <location>
        <begin position="485"/>
        <end position="588"/>
    </location>
</feature>
<evidence type="ECO:0000313" key="13">
    <source>
        <dbReference type="RefSeq" id="XP_016976490.1"/>
    </source>
</evidence>
<dbReference type="GO" id="GO:0030507">
    <property type="term" value="F:spectrin binding"/>
    <property type="evidence" value="ECO:0007669"/>
    <property type="project" value="InterPro"/>
</dbReference>
<dbReference type="PANTHER" id="PTHR21595">
    <property type="entry name" value="PATRONIN"/>
    <property type="match status" value="1"/>
</dbReference>
<dbReference type="InterPro" id="IPR031372">
    <property type="entry name" value="CAMSAP_CC1"/>
</dbReference>
<dbReference type="GO" id="GO:0007026">
    <property type="term" value="P:negative regulation of microtubule depolymerization"/>
    <property type="evidence" value="ECO:0007669"/>
    <property type="project" value="TreeGrafter"/>
</dbReference>
<dbReference type="InterPro" id="IPR036872">
    <property type="entry name" value="CH_dom_sf"/>
</dbReference>
<dbReference type="InterPro" id="IPR038209">
    <property type="entry name" value="CKK_dom_sf"/>
</dbReference>
<dbReference type="InterPro" id="IPR022613">
    <property type="entry name" value="CH_CAMSAP_2"/>
</dbReference>
<feature type="compositionally biased region" description="Basic residues" evidence="8">
    <location>
        <begin position="1140"/>
        <end position="1151"/>
    </location>
</feature>
<keyword evidence="12" id="KW-1185">Reference proteome</keyword>
<dbReference type="PROSITE" id="PS51508">
    <property type="entry name" value="CKK"/>
    <property type="match status" value="1"/>
</dbReference>
<dbReference type="GO" id="GO:0031175">
    <property type="term" value="P:neuron projection development"/>
    <property type="evidence" value="ECO:0007669"/>
    <property type="project" value="InterPro"/>
</dbReference>
<evidence type="ECO:0000256" key="3">
    <source>
        <dbReference type="ARBA" id="ARBA00022701"/>
    </source>
</evidence>
<evidence type="ECO:0000256" key="4">
    <source>
        <dbReference type="ARBA" id="ARBA00023054"/>
    </source>
</evidence>
<comment type="similarity">
    <text evidence="6">Belongs to the CAMSAP1 family.</text>
</comment>
<feature type="region of interest" description="Disordered" evidence="8">
    <location>
        <begin position="1313"/>
        <end position="1495"/>
    </location>
</feature>
<dbReference type="EnsemblMetazoa" id="XM_017121001.2">
    <property type="protein sequence ID" value="XP_016976490.1"/>
    <property type="gene ID" value="LOC108042622"/>
</dbReference>
<gene>
    <name evidence="13" type="primary">LOC108042622</name>
    <name evidence="11" type="synonym">108042622</name>
</gene>
<feature type="region of interest" description="Disordered" evidence="8">
    <location>
        <begin position="725"/>
        <end position="842"/>
    </location>
</feature>